<dbReference type="Proteomes" id="UP000694845">
    <property type="component" value="Unplaced"/>
</dbReference>
<dbReference type="GO" id="GO:0061630">
    <property type="term" value="F:ubiquitin protein ligase activity"/>
    <property type="evidence" value="ECO:0007669"/>
    <property type="project" value="TreeGrafter"/>
</dbReference>
<dbReference type="InterPro" id="IPR014756">
    <property type="entry name" value="Ig_E-set"/>
</dbReference>
<dbReference type="SUPFAM" id="SSF81296">
    <property type="entry name" value="E set domains"/>
    <property type="match status" value="1"/>
</dbReference>
<dbReference type="Pfam" id="PF17170">
    <property type="entry name" value="DUF5128"/>
    <property type="match status" value="1"/>
</dbReference>
<dbReference type="InterPro" id="IPR001298">
    <property type="entry name" value="Filamin/ABP280_rpt"/>
</dbReference>
<keyword evidence="3" id="KW-0863">Zinc-finger</keyword>
<sequence>MTHKMDGNGEDETREQVLGSNLTKTPSREMGEEAKGGAKRALRDLEQLHEEIGKRERQLEINVEATRQEVMACFQRCQRKLQEREEALLGKLHQEHRRLKRALLAPKRMAVNVNHASLNSDSSMVAFSEGEPADGHAMKTENGIPVGALLCNRNNNGETELDKVLQGLQRALDLANTPFHLSRADEAILRQFDDFVDHLGTVYLGDADPSRTIVNAHPALVLAENTAKVKGVNQKGEECRGGGANICASLRNQEGTVTLCKVEDCLNGIYKIYYTPQKVGIHFLQVEISGDPISNSPLEVEVKPIRLLPNKAFIGGNCSVAMEMPREYNLPVLGKDGKELGKTQKLSLQSLKIAILDPEGNDVEASVAGSVQRRGVICTYTLKYVPKVAGFHEIKVSRLGQDGILLAHVVMPVSEREQMGRRGHGRGQFDNPTDVLVTCEGDLIVADTVENERVQCLTPDGQFKYDFPFPGQEPTLLAANSKNIAALLLNAKRVRILTLQGRQVQEFGHDDFTQPYGIAINSDNQVYVSDRGAHCVFVFSSEGKLWRQIGKHGSGPGEFDFPNYIFIDPSDNLFVTEAKNCRIQIFKPTGEYTKEVRSLDKLPQPGAVVATASGYLLVHNESDNRVQILNLDTNRFISSVLVDLIAPYTRRIAVTRTGFLVALDMSSHCLWRYPIPFE</sequence>
<dbReference type="InterPro" id="IPR001258">
    <property type="entry name" value="NHL_repeat"/>
</dbReference>
<accession>A0A8B7XGL7</accession>
<feature type="region of interest" description="Disordered" evidence="7">
    <location>
        <begin position="1"/>
        <end position="39"/>
    </location>
</feature>
<dbReference type="InterPro" id="IPR011042">
    <property type="entry name" value="6-blade_b-propeller_TolB-like"/>
</dbReference>
<keyword evidence="2" id="KW-0677">Repeat</keyword>
<keyword evidence="4" id="KW-0862">Zinc</keyword>
<feature type="repeat" description="Filamin" evidence="5">
    <location>
        <begin position="241"/>
        <end position="302"/>
    </location>
</feature>
<feature type="compositionally biased region" description="Basic and acidic residues" evidence="7">
    <location>
        <begin position="26"/>
        <end position="39"/>
    </location>
</feature>
<dbReference type="InterPro" id="IPR050952">
    <property type="entry name" value="TRIM-NHL_E3_ligases"/>
</dbReference>
<evidence type="ECO:0000256" key="4">
    <source>
        <dbReference type="ARBA" id="ARBA00022833"/>
    </source>
</evidence>
<dbReference type="AlphaFoldDB" id="A0A8B7XGL7"/>
<evidence type="ECO:0000256" key="5">
    <source>
        <dbReference type="PROSITE-ProRule" id="PRU00087"/>
    </source>
</evidence>
<dbReference type="PROSITE" id="PS50194">
    <property type="entry name" value="FILAMIN_REPEAT"/>
    <property type="match status" value="1"/>
</dbReference>
<dbReference type="KEGG" id="aplc:110973410"/>
<evidence type="ECO:0000256" key="7">
    <source>
        <dbReference type="SAM" id="MobiDB-lite"/>
    </source>
</evidence>
<evidence type="ECO:0000313" key="8">
    <source>
        <dbReference type="Proteomes" id="UP000694845"/>
    </source>
</evidence>
<gene>
    <name evidence="9" type="primary">LOC110973410</name>
</gene>
<dbReference type="GO" id="GO:0043161">
    <property type="term" value="P:proteasome-mediated ubiquitin-dependent protein catabolic process"/>
    <property type="evidence" value="ECO:0007669"/>
    <property type="project" value="TreeGrafter"/>
</dbReference>
<dbReference type="PROSITE" id="PS51125">
    <property type="entry name" value="NHL"/>
    <property type="match status" value="3"/>
</dbReference>
<dbReference type="RefSeq" id="XP_022079929.1">
    <property type="nucleotide sequence ID" value="XM_022224237.1"/>
</dbReference>
<dbReference type="CDD" id="cd05819">
    <property type="entry name" value="NHL"/>
    <property type="match status" value="1"/>
</dbReference>
<evidence type="ECO:0000313" key="9">
    <source>
        <dbReference type="RefSeq" id="XP_022079929.1"/>
    </source>
</evidence>
<feature type="repeat" description="NHL" evidence="6">
    <location>
        <begin position="416"/>
        <end position="460"/>
    </location>
</feature>
<dbReference type="PANTHER" id="PTHR24104">
    <property type="entry name" value="E3 UBIQUITIN-PROTEIN LIGASE NHLRC1-RELATED"/>
    <property type="match status" value="1"/>
</dbReference>
<dbReference type="InterPro" id="IPR013783">
    <property type="entry name" value="Ig-like_fold"/>
</dbReference>
<keyword evidence="1" id="KW-0479">Metal-binding</keyword>
<dbReference type="PANTHER" id="PTHR24104:SF48">
    <property type="entry name" value="PROTEIN WECH"/>
    <property type="match status" value="1"/>
</dbReference>
<evidence type="ECO:0000256" key="6">
    <source>
        <dbReference type="PROSITE-ProRule" id="PRU00504"/>
    </source>
</evidence>
<dbReference type="GeneID" id="110973410"/>
<dbReference type="Pfam" id="PF00630">
    <property type="entry name" value="Filamin"/>
    <property type="match status" value="1"/>
</dbReference>
<dbReference type="Gene3D" id="2.120.10.30">
    <property type="entry name" value="TolB, C-terminal domain"/>
    <property type="match status" value="2"/>
</dbReference>
<reference evidence="9" key="1">
    <citation type="submission" date="2025-08" db="UniProtKB">
        <authorList>
            <consortium name="RefSeq"/>
        </authorList>
    </citation>
    <scope>IDENTIFICATION</scope>
</reference>
<organism evidence="8 9">
    <name type="scientific">Acanthaster planci</name>
    <name type="common">Crown-of-thorns starfish</name>
    <dbReference type="NCBI Taxonomy" id="133434"/>
    <lineage>
        <taxon>Eukaryota</taxon>
        <taxon>Metazoa</taxon>
        <taxon>Echinodermata</taxon>
        <taxon>Eleutherozoa</taxon>
        <taxon>Asterozoa</taxon>
        <taxon>Asteroidea</taxon>
        <taxon>Valvatacea</taxon>
        <taxon>Valvatida</taxon>
        <taxon>Acanthasteridae</taxon>
        <taxon>Acanthaster</taxon>
    </lineage>
</organism>
<dbReference type="GO" id="GO:0008270">
    <property type="term" value="F:zinc ion binding"/>
    <property type="evidence" value="ECO:0007669"/>
    <property type="project" value="UniProtKB-KW"/>
</dbReference>
<evidence type="ECO:0000256" key="1">
    <source>
        <dbReference type="ARBA" id="ARBA00022723"/>
    </source>
</evidence>
<evidence type="ECO:0000256" key="3">
    <source>
        <dbReference type="ARBA" id="ARBA00022771"/>
    </source>
</evidence>
<feature type="repeat" description="NHL" evidence="6">
    <location>
        <begin position="548"/>
        <end position="589"/>
    </location>
</feature>
<dbReference type="InterPro" id="IPR017868">
    <property type="entry name" value="Filamin/ABP280_repeat-like"/>
</dbReference>
<feature type="repeat" description="NHL" evidence="6">
    <location>
        <begin position="501"/>
        <end position="542"/>
    </location>
</feature>
<keyword evidence="8" id="KW-1185">Reference proteome</keyword>
<proteinExistence type="predicted"/>
<dbReference type="SUPFAM" id="SSF101898">
    <property type="entry name" value="NHL repeat"/>
    <property type="match status" value="1"/>
</dbReference>
<dbReference type="OrthoDB" id="10013258at2759"/>
<dbReference type="GO" id="GO:0000209">
    <property type="term" value="P:protein polyubiquitination"/>
    <property type="evidence" value="ECO:0007669"/>
    <property type="project" value="TreeGrafter"/>
</dbReference>
<dbReference type="Gene3D" id="2.60.40.10">
    <property type="entry name" value="Immunoglobulins"/>
    <property type="match status" value="1"/>
</dbReference>
<evidence type="ECO:0000256" key="2">
    <source>
        <dbReference type="ARBA" id="ARBA00022737"/>
    </source>
</evidence>
<protein>
    <submittedName>
        <fullName evidence="9">Tripartite motif-containing protein 3-like</fullName>
    </submittedName>
</protein>
<name>A0A8B7XGL7_ACAPL</name>
<dbReference type="OMA" id="MSSHCLW"/>
<dbReference type="SMART" id="SM00557">
    <property type="entry name" value="IG_FLMN"/>
    <property type="match status" value="1"/>
</dbReference>